<dbReference type="GO" id="GO:0046872">
    <property type="term" value="F:metal ion binding"/>
    <property type="evidence" value="ECO:0007669"/>
    <property type="project" value="UniProtKB-KW"/>
</dbReference>
<comment type="cofactor">
    <cofactor evidence="1">
        <name>Zn(2+)</name>
        <dbReference type="ChEBI" id="CHEBI:29105"/>
    </cofactor>
</comment>
<feature type="domain" description="Peptidase M13 N-terminal" evidence="11">
    <location>
        <begin position="76"/>
        <end position="440"/>
    </location>
</feature>
<comment type="similarity">
    <text evidence="3">Belongs to the peptidase M13 family.</text>
</comment>
<feature type="transmembrane region" description="Helical" evidence="9">
    <location>
        <begin position="23"/>
        <end position="43"/>
    </location>
</feature>
<sequence length="709" mass="82750">MPDSPMLRGEKGTKKRTGCEKKLIVAVCVLGILALILVLFIVLRKTCEKDVEECTTKHCVKAAAELLEYVNLKEDPCKNFYMYTCGSYFKNAVKKDYTSPWTTTQALFKNELKSLMVDPIRLNKDTNAQILLKQYYHACMNETKIEEDDNRTFMKAIDELGGWPLINETDWDSTSFRWDDWYIKAKRMGLPVIGFFYFQRMETNYNDTILKVTGPHMEYETQFSSKDYLDLMRKISDAFDTPDRKQDNKDVLNLIRKLYKYRDELDIVDENLNDEYVDYDYEGEKEDFIVSDMKNLSETCPNIKWLKILNGISGNSSQFDNSSEVSFHVGNMKKYCATLDKLFNNTSPKVIANYYIWNALEDFSDRFLTCTKACDKRFKYVKETVYVRKKTDVNVRNQLREMIEIMKDLFVEHLKTCDWMDDKTRIAAIEKAQLIQSVIGADEEFYDIDKFDKILGIDGLKFTSDNMFEIVQQKTLKEDHHFFETLYGPIPDNWKSFFENAVEVNAFFAQAINVMIIPAPILTSIFFNKKFPAFMNYGAMGSTVGHELMHGFSKSAREVLLENDEYIDWWTNTTAEMFDQKVQCVIDEYERIPFRYRLNGTLTLDENLADYVGADIGYEAYKRYIQKHGAEKKLPGVPMTPEQIYWVQTATNFCFRKLDDNDVDYEEEDAHAIPTFRVMAPARNSKHFAEAFNCPVGSFMNPEKKCKIL</sequence>
<evidence type="ECO:0000256" key="8">
    <source>
        <dbReference type="ARBA" id="ARBA00023049"/>
    </source>
</evidence>
<comment type="caution">
    <text evidence="12">The sequence shown here is derived from an EMBL/GenBank/DDBJ whole genome shotgun (WGS) entry which is preliminary data.</text>
</comment>
<dbReference type="Gene3D" id="1.10.1380.10">
    <property type="entry name" value="Neutral endopeptidase , domain2"/>
    <property type="match status" value="2"/>
</dbReference>
<keyword evidence="9" id="KW-1133">Transmembrane helix</keyword>
<keyword evidence="4" id="KW-0645">Protease</keyword>
<keyword evidence="6" id="KW-0378">Hydrolase</keyword>
<accession>A0AAW1U5C6</accession>
<dbReference type="Gene3D" id="3.40.390.10">
    <property type="entry name" value="Collagenase (Catalytic Domain)"/>
    <property type="match status" value="2"/>
</dbReference>
<dbReference type="GO" id="GO:0004222">
    <property type="term" value="F:metalloendopeptidase activity"/>
    <property type="evidence" value="ECO:0007669"/>
    <property type="project" value="InterPro"/>
</dbReference>
<evidence type="ECO:0000313" key="12">
    <source>
        <dbReference type="EMBL" id="KAK9875330.1"/>
    </source>
</evidence>
<evidence type="ECO:0008006" key="14">
    <source>
        <dbReference type="Google" id="ProtNLM"/>
    </source>
</evidence>
<evidence type="ECO:0000256" key="4">
    <source>
        <dbReference type="ARBA" id="ARBA00022670"/>
    </source>
</evidence>
<keyword evidence="9" id="KW-0472">Membrane</keyword>
<proteinExistence type="inferred from homology"/>
<feature type="domain" description="Peptidase M13 C-terminal" evidence="10">
    <location>
        <begin position="505"/>
        <end position="708"/>
    </location>
</feature>
<dbReference type="InterPro" id="IPR024079">
    <property type="entry name" value="MetalloPept_cat_dom_sf"/>
</dbReference>
<keyword evidence="13" id="KW-1185">Reference proteome</keyword>
<keyword evidence="8" id="KW-0482">Metalloprotease</keyword>
<comment type="subcellular location">
    <subcellularLocation>
        <location evidence="2">Cell membrane</location>
        <topology evidence="2">Single-pass type II membrane protein</topology>
    </subcellularLocation>
</comment>
<dbReference type="PANTHER" id="PTHR11733:SF167">
    <property type="entry name" value="FI17812P1-RELATED"/>
    <property type="match status" value="1"/>
</dbReference>
<reference evidence="12 13" key="1">
    <citation type="submission" date="2023-03" db="EMBL/GenBank/DDBJ databases">
        <title>Genome insight into feeding habits of ladybird beetles.</title>
        <authorList>
            <person name="Li H.-S."/>
            <person name="Huang Y.-H."/>
            <person name="Pang H."/>
        </authorList>
    </citation>
    <scope>NUCLEOTIDE SEQUENCE [LARGE SCALE GENOMIC DNA]</scope>
    <source>
        <strain evidence="12">SYSU_2023b</strain>
        <tissue evidence="12">Whole body</tissue>
    </source>
</reference>
<dbReference type="SUPFAM" id="SSF55486">
    <property type="entry name" value="Metalloproteases ('zincins'), catalytic domain"/>
    <property type="match status" value="1"/>
</dbReference>
<dbReference type="PRINTS" id="PR00786">
    <property type="entry name" value="NEPRILYSIN"/>
</dbReference>
<dbReference type="InterPro" id="IPR042089">
    <property type="entry name" value="Peptidase_M13_dom_2"/>
</dbReference>
<keyword evidence="7" id="KW-0862">Zinc</keyword>
<dbReference type="GO" id="GO:0016485">
    <property type="term" value="P:protein processing"/>
    <property type="evidence" value="ECO:0007669"/>
    <property type="project" value="TreeGrafter"/>
</dbReference>
<dbReference type="InterPro" id="IPR008753">
    <property type="entry name" value="Peptidase_M13_N"/>
</dbReference>
<evidence type="ECO:0000256" key="3">
    <source>
        <dbReference type="ARBA" id="ARBA00007357"/>
    </source>
</evidence>
<dbReference type="PROSITE" id="PS51885">
    <property type="entry name" value="NEPRILYSIN"/>
    <property type="match status" value="1"/>
</dbReference>
<gene>
    <name evidence="12" type="ORF">WA026_007728</name>
</gene>
<keyword evidence="9" id="KW-0812">Transmembrane</keyword>
<dbReference type="Pfam" id="PF01431">
    <property type="entry name" value="Peptidase_M13"/>
    <property type="match status" value="1"/>
</dbReference>
<evidence type="ECO:0000313" key="13">
    <source>
        <dbReference type="Proteomes" id="UP001431783"/>
    </source>
</evidence>
<dbReference type="AlphaFoldDB" id="A0AAW1U5C6"/>
<dbReference type="GO" id="GO:0005886">
    <property type="term" value="C:plasma membrane"/>
    <property type="evidence" value="ECO:0007669"/>
    <property type="project" value="UniProtKB-SubCell"/>
</dbReference>
<evidence type="ECO:0000259" key="10">
    <source>
        <dbReference type="Pfam" id="PF01431"/>
    </source>
</evidence>
<evidence type="ECO:0000256" key="9">
    <source>
        <dbReference type="SAM" id="Phobius"/>
    </source>
</evidence>
<evidence type="ECO:0000256" key="7">
    <source>
        <dbReference type="ARBA" id="ARBA00022833"/>
    </source>
</evidence>
<evidence type="ECO:0000256" key="6">
    <source>
        <dbReference type="ARBA" id="ARBA00022801"/>
    </source>
</evidence>
<dbReference type="InterPro" id="IPR000718">
    <property type="entry name" value="Peptidase_M13"/>
</dbReference>
<keyword evidence="5" id="KW-0479">Metal-binding</keyword>
<evidence type="ECO:0000256" key="2">
    <source>
        <dbReference type="ARBA" id="ARBA00004401"/>
    </source>
</evidence>
<evidence type="ECO:0000256" key="1">
    <source>
        <dbReference type="ARBA" id="ARBA00001947"/>
    </source>
</evidence>
<dbReference type="CDD" id="cd08662">
    <property type="entry name" value="M13"/>
    <property type="match status" value="1"/>
</dbReference>
<dbReference type="Proteomes" id="UP001431783">
    <property type="component" value="Unassembled WGS sequence"/>
</dbReference>
<dbReference type="Pfam" id="PF05649">
    <property type="entry name" value="Peptidase_M13_N"/>
    <property type="match status" value="1"/>
</dbReference>
<evidence type="ECO:0000259" key="11">
    <source>
        <dbReference type="Pfam" id="PF05649"/>
    </source>
</evidence>
<name>A0AAW1U5C6_9CUCU</name>
<dbReference type="InterPro" id="IPR018497">
    <property type="entry name" value="Peptidase_M13_C"/>
</dbReference>
<dbReference type="EMBL" id="JARQZJ010000033">
    <property type="protein sequence ID" value="KAK9875330.1"/>
    <property type="molecule type" value="Genomic_DNA"/>
</dbReference>
<organism evidence="12 13">
    <name type="scientific">Henosepilachna vigintioctopunctata</name>
    <dbReference type="NCBI Taxonomy" id="420089"/>
    <lineage>
        <taxon>Eukaryota</taxon>
        <taxon>Metazoa</taxon>
        <taxon>Ecdysozoa</taxon>
        <taxon>Arthropoda</taxon>
        <taxon>Hexapoda</taxon>
        <taxon>Insecta</taxon>
        <taxon>Pterygota</taxon>
        <taxon>Neoptera</taxon>
        <taxon>Endopterygota</taxon>
        <taxon>Coleoptera</taxon>
        <taxon>Polyphaga</taxon>
        <taxon>Cucujiformia</taxon>
        <taxon>Coccinelloidea</taxon>
        <taxon>Coccinellidae</taxon>
        <taxon>Epilachninae</taxon>
        <taxon>Epilachnini</taxon>
        <taxon>Henosepilachna</taxon>
    </lineage>
</organism>
<evidence type="ECO:0000256" key="5">
    <source>
        <dbReference type="ARBA" id="ARBA00022723"/>
    </source>
</evidence>
<protein>
    <recommendedName>
        <fullName evidence="14">Neprilysin</fullName>
    </recommendedName>
</protein>
<dbReference type="PANTHER" id="PTHR11733">
    <property type="entry name" value="ZINC METALLOPROTEASE FAMILY M13 NEPRILYSIN-RELATED"/>
    <property type="match status" value="1"/>
</dbReference>